<dbReference type="InterPro" id="IPR032608">
    <property type="entry name" value="DUF4892"/>
</dbReference>
<dbReference type="AlphaFoldDB" id="A0A1H5UNM1"/>
<protein>
    <recommendedName>
        <fullName evidence="3">DUF4892 domain-containing protein</fullName>
    </recommendedName>
</protein>
<proteinExistence type="predicted"/>
<dbReference type="Pfam" id="PF16234">
    <property type="entry name" value="DUF4892"/>
    <property type="match status" value="1"/>
</dbReference>
<evidence type="ECO:0000313" key="2">
    <source>
        <dbReference type="Proteomes" id="UP000236745"/>
    </source>
</evidence>
<gene>
    <name evidence="1" type="ORF">SAMN05444390_101445</name>
</gene>
<accession>A0A1H5UNM1</accession>
<dbReference type="EMBL" id="FNVQ01000001">
    <property type="protein sequence ID" value="SEF76645.1"/>
    <property type="molecule type" value="Genomic_DNA"/>
</dbReference>
<dbReference type="Proteomes" id="UP000236745">
    <property type="component" value="Unassembled WGS sequence"/>
</dbReference>
<name>A0A1H5UNM1_9GAMM</name>
<evidence type="ECO:0008006" key="3">
    <source>
        <dbReference type="Google" id="ProtNLM"/>
    </source>
</evidence>
<sequence>MRLGMRLGMRVGLSRLGLVGFLCGFALPVVAEVPEWIEPVDRSSVVQERALPAPDYRVMLGRVLKINGLIRTDRELKLTGSLDRTTWQLPSGETPESGFLQFRDQLQRNGADILFECAGRQCGASNIWANDLFETARLYGVDESQRYMAARRGSDYLVIYSVRRGNGRVYLNLDWVQDESDDSSGWVSTLEQQGYANLPGWPDAPDSAVQSLVSLLADKPDLRLVLVVHQVGRDIELSLRQSAELADRLKDQVVAEGVAPARIQAFGAGALSPEVLGGRKQMAVVIQVSGF</sequence>
<evidence type="ECO:0000313" key="1">
    <source>
        <dbReference type="EMBL" id="SEF76645.1"/>
    </source>
</evidence>
<reference evidence="1 2" key="1">
    <citation type="submission" date="2016-10" db="EMBL/GenBank/DDBJ databases">
        <authorList>
            <person name="de Groot N.N."/>
        </authorList>
    </citation>
    <scope>NUCLEOTIDE SEQUENCE [LARGE SCALE GENOMIC DNA]</scope>
    <source>
        <strain evidence="1 2">DSM 22012</strain>
    </source>
</reference>
<organism evidence="1 2">
    <name type="scientific">Marinobacterium lutimaris</name>
    <dbReference type="NCBI Taxonomy" id="568106"/>
    <lineage>
        <taxon>Bacteria</taxon>
        <taxon>Pseudomonadati</taxon>
        <taxon>Pseudomonadota</taxon>
        <taxon>Gammaproteobacteria</taxon>
        <taxon>Oceanospirillales</taxon>
        <taxon>Oceanospirillaceae</taxon>
        <taxon>Marinobacterium</taxon>
    </lineage>
</organism>
<keyword evidence="2" id="KW-1185">Reference proteome</keyword>